<accession>A0AAD2HQB4</accession>
<keyword evidence="2" id="KW-1185">Reference proteome</keyword>
<dbReference type="AlphaFoldDB" id="A0AAD2HQB4"/>
<dbReference type="Proteomes" id="UP001295794">
    <property type="component" value="Unassembled WGS sequence"/>
</dbReference>
<organism evidence="1 2">
    <name type="scientific">Mycena citricolor</name>
    <dbReference type="NCBI Taxonomy" id="2018698"/>
    <lineage>
        <taxon>Eukaryota</taxon>
        <taxon>Fungi</taxon>
        <taxon>Dikarya</taxon>
        <taxon>Basidiomycota</taxon>
        <taxon>Agaricomycotina</taxon>
        <taxon>Agaricomycetes</taxon>
        <taxon>Agaricomycetidae</taxon>
        <taxon>Agaricales</taxon>
        <taxon>Marasmiineae</taxon>
        <taxon>Mycenaceae</taxon>
        <taxon>Mycena</taxon>
    </lineage>
</organism>
<comment type="caution">
    <text evidence="1">The sequence shown here is derived from an EMBL/GenBank/DDBJ whole genome shotgun (WGS) entry which is preliminary data.</text>
</comment>
<name>A0AAD2HQB4_9AGAR</name>
<evidence type="ECO:0000313" key="1">
    <source>
        <dbReference type="EMBL" id="CAK5279064.1"/>
    </source>
</evidence>
<protein>
    <submittedName>
        <fullName evidence="1">Uncharacterized protein</fullName>
    </submittedName>
</protein>
<sequence>VRLTAGRLRGACLCPCRGSIGRERVEVHVAFCSPAIHRMLARAPGGLPSGYVGDCGTQVGIAPREGGAPAKEEQYTLDGVPPHPLLLGKCVGLYPD</sequence>
<feature type="non-terminal residue" evidence="1">
    <location>
        <position position="1"/>
    </location>
</feature>
<gene>
    <name evidence="1" type="ORF">MYCIT1_LOCUS28879</name>
</gene>
<evidence type="ECO:0000313" key="2">
    <source>
        <dbReference type="Proteomes" id="UP001295794"/>
    </source>
</evidence>
<proteinExistence type="predicted"/>
<reference evidence="1" key="1">
    <citation type="submission" date="2023-11" db="EMBL/GenBank/DDBJ databases">
        <authorList>
            <person name="De Vega J J."/>
            <person name="De Vega J J."/>
        </authorList>
    </citation>
    <scope>NUCLEOTIDE SEQUENCE</scope>
</reference>
<dbReference type="EMBL" id="CAVNYO010000434">
    <property type="protein sequence ID" value="CAK5279064.1"/>
    <property type="molecule type" value="Genomic_DNA"/>
</dbReference>